<dbReference type="InterPro" id="IPR006764">
    <property type="entry name" value="SAM_dep_MeTrfase_SAV2177_type"/>
</dbReference>
<comment type="caution">
    <text evidence="1">The sequence shown here is derived from an EMBL/GenBank/DDBJ whole genome shotgun (WGS) entry which is preliminary data.</text>
</comment>
<dbReference type="SUPFAM" id="SSF53335">
    <property type="entry name" value="S-adenosyl-L-methionine-dependent methyltransferases"/>
    <property type="match status" value="1"/>
</dbReference>
<evidence type="ECO:0000313" key="1">
    <source>
        <dbReference type="EMBL" id="TDC13367.1"/>
    </source>
</evidence>
<dbReference type="GO" id="GO:0008168">
    <property type="term" value="F:methyltransferase activity"/>
    <property type="evidence" value="ECO:0007669"/>
    <property type="project" value="UniProtKB-KW"/>
</dbReference>
<accession>A0A4R4NYT9</accession>
<protein>
    <submittedName>
        <fullName evidence="1">SAM-dependent methyltransferase</fullName>
    </submittedName>
</protein>
<gene>
    <name evidence="1" type="ORF">E1284_20485</name>
</gene>
<dbReference type="AlphaFoldDB" id="A0A4R4NYT9"/>
<reference evidence="1 2" key="1">
    <citation type="submission" date="2019-03" db="EMBL/GenBank/DDBJ databases">
        <title>Draft genome sequences of novel Actinobacteria.</title>
        <authorList>
            <person name="Sahin N."/>
            <person name="Ay H."/>
            <person name="Saygin H."/>
        </authorList>
    </citation>
    <scope>NUCLEOTIDE SEQUENCE [LARGE SCALE GENOMIC DNA]</scope>
    <source>
        <strain evidence="1 2">DSM 45347</strain>
    </source>
</reference>
<dbReference type="RefSeq" id="WP_131941263.1">
    <property type="nucleotide sequence ID" value="NZ_BAAAMX010000010.1"/>
</dbReference>
<dbReference type="Gene3D" id="3.40.50.150">
    <property type="entry name" value="Vaccinia Virus protein VP39"/>
    <property type="match status" value="1"/>
</dbReference>
<keyword evidence="1" id="KW-0489">Methyltransferase</keyword>
<keyword evidence="1" id="KW-0808">Transferase</keyword>
<organism evidence="1 2">
    <name type="scientific">Actinomadura bangladeshensis</name>
    <dbReference type="NCBI Taxonomy" id="453573"/>
    <lineage>
        <taxon>Bacteria</taxon>
        <taxon>Bacillati</taxon>
        <taxon>Actinomycetota</taxon>
        <taxon>Actinomycetes</taxon>
        <taxon>Streptosporangiales</taxon>
        <taxon>Thermomonosporaceae</taxon>
        <taxon>Actinomadura</taxon>
    </lineage>
</organism>
<keyword evidence="2" id="KW-1185">Reference proteome</keyword>
<sequence>MIKPEGIDTSVPSPARVYDVMLGGKDNYEVDRKAAEGLLKIMPSARLVARQNRAFLGRAVRYLAGEAGIRQFLDIGTGLPTQENVHNVAQRVAPASRIVYADNDPLVLAHARALLTSTPEGATDYVDADLREPGAILEHATRTLDFDEPVALLLVAVLHFVPDEDDVHGIVARLVERLAPGSYLVISHGTPEADPEGVTGIADEFTRQAPTTQMAFRAPADIERFFTGFEPVDPGLGYITAWRPEGPVVPPEQVGLYGGVARKP</sequence>
<dbReference type="InterPro" id="IPR029063">
    <property type="entry name" value="SAM-dependent_MTases_sf"/>
</dbReference>
<dbReference type="PIRSF" id="PIRSF017393">
    <property type="entry name" value="MTase_SAV2177"/>
    <property type="match status" value="1"/>
</dbReference>
<proteinExistence type="predicted"/>
<dbReference type="Pfam" id="PF04672">
    <property type="entry name" value="Methyltransf_19"/>
    <property type="match status" value="1"/>
</dbReference>
<dbReference type="EMBL" id="SMJW01000102">
    <property type="protein sequence ID" value="TDC13367.1"/>
    <property type="molecule type" value="Genomic_DNA"/>
</dbReference>
<dbReference type="OrthoDB" id="4134439at2"/>
<dbReference type="Proteomes" id="UP000295431">
    <property type="component" value="Unassembled WGS sequence"/>
</dbReference>
<name>A0A4R4NYT9_9ACTN</name>
<evidence type="ECO:0000313" key="2">
    <source>
        <dbReference type="Proteomes" id="UP000295431"/>
    </source>
</evidence>
<dbReference type="GO" id="GO:0032259">
    <property type="term" value="P:methylation"/>
    <property type="evidence" value="ECO:0007669"/>
    <property type="project" value="UniProtKB-KW"/>
</dbReference>